<organism evidence="9 10">
    <name type="scientific">Cohnella faecalis</name>
    <dbReference type="NCBI Taxonomy" id="2315694"/>
    <lineage>
        <taxon>Bacteria</taxon>
        <taxon>Bacillati</taxon>
        <taxon>Bacillota</taxon>
        <taxon>Bacilli</taxon>
        <taxon>Bacillales</taxon>
        <taxon>Paenibacillaceae</taxon>
        <taxon>Cohnella</taxon>
    </lineage>
</organism>
<dbReference type="GO" id="GO:0005886">
    <property type="term" value="C:plasma membrane"/>
    <property type="evidence" value="ECO:0007669"/>
    <property type="project" value="UniProtKB-SubCell"/>
</dbReference>
<gene>
    <name evidence="9" type="ORF">D3H35_17015</name>
</gene>
<evidence type="ECO:0000256" key="4">
    <source>
        <dbReference type="ARBA" id="ARBA00022692"/>
    </source>
</evidence>
<dbReference type="PANTHER" id="PTHR43744">
    <property type="entry name" value="ABC TRANSPORTER PERMEASE PROTEIN MG189-RELATED-RELATED"/>
    <property type="match status" value="1"/>
</dbReference>
<comment type="similarity">
    <text evidence="7">Belongs to the binding-protein-dependent transport system permease family.</text>
</comment>
<evidence type="ECO:0000256" key="3">
    <source>
        <dbReference type="ARBA" id="ARBA00022475"/>
    </source>
</evidence>
<keyword evidence="3" id="KW-1003">Cell membrane</keyword>
<evidence type="ECO:0000256" key="2">
    <source>
        <dbReference type="ARBA" id="ARBA00022448"/>
    </source>
</evidence>
<comment type="subcellular location">
    <subcellularLocation>
        <location evidence="1 7">Cell membrane</location>
        <topology evidence="1 7">Multi-pass membrane protein</topology>
    </subcellularLocation>
</comment>
<evidence type="ECO:0000256" key="6">
    <source>
        <dbReference type="ARBA" id="ARBA00023136"/>
    </source>
</evidence>
<feature type="transmembrane region" description="Helical" evidence="7">
    <location>
        <begin position="245"/>
        <end position="266"/>
    </location>
</feature>
<keyword evidence="6 7" id="KW-0472">Membrane</keyword>
<dbReference type="Gene3D" id="1.10.3720.10">
    <property type="entry name" value="MetI-like"/>
    <property type="match status" value="1"/>
</dbReference>
<feature type="transmembrane region" description="Helical" evidence="7">
    <location>
        <begin position="187"/>
        <end position="209"/>
    </location>
</feature>
<feature type="transmembrane region" description="Helical" evidence="7">
    <location>
        <begin position="111"/>
        <end position="133"/>
    </location>
</feature>
<dbReference type="EMBL" id="QXJM01000039">
    <property type="protein sequence ID" value="RIE02408.1"/>
    <property type="molecule type" value="Genomic_DNA"/>
</dbReference>
<dbReference type="Proteomes" id="UP000266340">
    <property type="component" value="Unassembled WGS sequence"/>
</dbReference>
<feature type="transmembrane region" description="Helical" evidence="7">
    <location>
        <begin position="78"/>
        <end position="99"/>
    </location>
</feature>
<feature type="transmembrane region" description="Helical" evidence="7">
    <location>
        <begin position="145"/>
        <end position="166"/>
    </location>
</feature>
<keyword evidence="5 7" id="KW-1133">Transmembrane helix</keyword>
<dbReference type="InterPro" id="IPR035906">
    <property type="entry name" value="MetI-like_sf"/>
</dbReference>
<keyword evidence="10" id="KW-1185">Reference proteome</keyword>
<proteinExistence type="inferred from homology"/>
<dbReference type="PANTHER" id="PTHR43744:SF12">
    <property type="entry name" value="ABC TRANSPORTER PERMEASE PROTEIN MG189-RELATED"/>
    <property type="match status" value="1"/>
</dbReference>
<dbReference type="OrthoDB" id="9771544at2"/>
<evidence type="ECO:0000313" key="9">
    <source>
        <dbReference type="EMBL" id="RIE02408.1"/>
    </source>
</evidence>
<feature type="transmembrane region" description="Helical" evidence="7">
    <location>
        <begin position="12"/>
        <end position="32"/>
    </location>
</feature>
<name>A0A398CNV1_9BACL</name>
<keyword evidence="2 7" id="KW-0813">Transport</keyword>
<dbReference type="GO" id="GO:0055085">
    <property type="term" value="P:transmembrane transport"/>
    <property type="evidence" value="ECO:0007669"/>
    <property type="project" value="InterPro"/>
</dbReference>
<dbReference type="SUPFAM" id="SSF161098">
    <property type="entry name" value="MetI-like"/>
    <property type="match status" value="1"/>
</dbReference>
<accession>A0A398CNV1</accession>
<dbReference type="Pfam" id="PF00528">
    <property type="entry name" value="BPD_transp_1"/>
    <property type="match status" value="1"/>
</dbReference>
<evidence type="ECO:0000256" key="7">
    <source>
        <dbReference type="RuleBase" id="RU363032"/>
    </source>
</evidence>
<dbReference type="InterPro" id="IPR000515">
    <property type="entry name" value="MetI-like"/>
</dbReference>
<evidence type="ECO:0000256" key="1">
    <source>
        <dbReference type="ARBA" id="ARBA00004651"/>
    </source>
</evidence>
<evidence type="ECO:0000256" key="5">
    <source>
        <dbReference type="ARBA" id="ARBA00022989"/>
    </source>
</evidence>
<dbReference type="PROSITE" id="PS50928">
    <property type="entry name" value="ABC_TM1"/>
    <property type="match status" value="1"/>
</dbReference>
<dbReference type="CDD" id="cd06261">
    <property type="entry name" value="TM_PBP2"/>
    <property type="match status" value="1"/>
</dbReference>
<sequence>MNNNRLNRTILIVNKYIILIVISSIILVPFIWMLSTSLKTFSNIFLFPPQWIPSPIAWENYVTLFQKSPFHLYMFNSFYIAVLVTIGACLFSSLAGYAFAKIKFPFRNAIFLILLSSMMIPTESTAIPLFIWFSKIGFIDTHLPLIFPPMLGAAGMFGVFLFRQFYIALPNELDEAAKIDGCNPWMTYWRIILPISTPTFATLSIFTVLNTWNDFFEPLIYLNSSKLYTIPLALSLFTTESGTEWHLIMSASVIASLPLLIIFFLAQRKIIEGIAITGLK</sequence>
<feature type="domain" description="ABC transmembrane type-1" evidence="8">
    <location>
        <begin position="74"/>
        <end position="266"/>
    </location>
</feature>
<evidence type="ECO:0000259" key="8">
    <source>
        <dbReference type="PROSITE" id="PS50928"/>
    </source>
</evidence>
<evidence type="ECO:0000313" key="10">
    <source>
        <dbReference type="Proteomes" id="UP000266340"/>
    </source>
</evidence>
<keyword evidence="4 7" id="KW-0812">Transmembrane</keyword>
<comment type="caution">
    <text evidence="9">The sequence shown here is derived from an EMBL/GenBank/DDBJ whole genome shotgun (WGS) entry which is preliminary data.</text>
</comment>
<dbReference type="AlphaFoldDB" id="A0A398CNV1"/>
<protein>
    <submittedName>
        <fullName evidence="9">Carbohydrate ABC transporter permease</fullName>
    </submittedName>
</protein>
<dbReference type="RefSeq" id="WP_119150446.1">
    <property type="nucleotide sequence ID" value="NZ_JBHSOV010000048.1"/>
</dbReference>
<reference evidence="9 10" key="1">
    <citation type="submission" date="2018-09" db="EMBL/GenBank/DDBJ databases">
        <title>Cohnella cavernae sp. nov., isolated from a karst cave.</title>
        <authorList>
            <person name="Zhu H."/>
        </authorList>
    </citation>
    <scope>NUCLEOTIDE SEQUENCE [LARGE SCALE GENOMIC DNA]</scope>
    <source>
        <strain evidence="9 10">K2E09-144</strain>
    </source>
</reference>